<evidence type="ECO:0000256" key="6">
    <source>
        <dbReference type="ARBA" id="ARBA00022989"/>
    </source>
</evidence>
<dbReference type="InterPro" id="IPR000067">
    <property type="entry name" value="FlgMring_FliF"/>
</dbReference>
<proteinExistence type="inferred from homology"/>
<keyword evidence="5 11" id="KW-0812">Transmembrane</keyword>
<reference evidence="15" key="1">
    <citation type="submission" date="2019-07" db="EMBL/GenBank/DDBJ databases">
        <title>Bacillus alkalisoli sp. nov. isolated from saline soil.</title>
        <authorList>
            <person name="Sun J.-Q."/>
            <person name="Xu L."/>
        </authorList>
    </citation>
    <scope>NUCLEOTIDE SEQUENCE [LARGE SCALE GENOMIC DNA]</scope>
    <source>
        <strain evidence="15">M4U3P1</strain>
    </source>
</reference>
<dbReference type="GO" id="GO:0005886">
    <property type="term" value="C:plasma membrane"/>
    <property type="evidence" value="ECO:0007669"/>
    <property type="project" value="UniProtKB-SubCell"/>
</dbReference>
<evidence type="ECO:0000256" key="1">
    <source>
        <dbReference type="ARBA" id="ARBA00004117"/>
    </source>
</evidence>
<dbReference type="InterPro" id="IPR006182">
    <property type="entry name" value="FliF_N_dom"/>
</dbReference>
<keyword evidence="14" id="KW-0282">Flagellum</keyword>
<name>A0A859FER6_9BACI</name>
<keyword evidence="15" id="KW-1185">Reference proteome</keyword>
<evidence type="ECO:0000313" key="14">
    <source>
        <dbReference type="EMBL" id="QKS71441.1"/>
    </source>
</evidence>
<keyword evidence="7 11" id="KW-0472">Membrane</keyword>
<evidence type="ECO:0000256" key="5">
    <source>
        <dbReference type="ARBA" id="ARBA00022692"/>
    </source>
</evidence>
<evidence type="ECO:0000259" key="12">
    <source>
        <dbReference type="Pfam" id="PF01514"/>
    </source>
</evidence>
<dbReference type="PRINTS" id="PR01009">
    <property type="entry name" value="FLGMRINGFLIF"/>
</dbReference>
<dbReference type="PANTHER" id="PTHR30046">
    <property type="entry name" value="FLAGELLAR M-RING PROTEIN"/>
    <property type="match status" value="1"/>
</dbReference>
<dbReference type="InterPro" id="IPR013556">
    <property type="entry name" value="Flag_M-ring_C"/>
</dbReference>
<evidence type="ECO:0000256" key="7">
    <source>
        <dbReference type="ARBA" id="ARBA00023136"/>
    </source>
</evidence>
<evidence type="ECO:0000256" key="11">
    <source>
        <dbReference type="SAM" id="Phobius"/>
    </source>
</evidence>
<dbReference type="GO" id="GO:0009431">
    <property type="term" value="C:bacterial-type flagellum basal body, MS ring"/>
    <property type="evidence" value="ECO:0007669"/>
    <property type="project" value="InterPro"/>
</dbReference>
<comment type="function">
    <text evidence="9">The M ring may be actively involved in energy transduction.</text>
</comment>
<dbReference type="AlphaFoldDB" id="A0A859FER6"/>
<comment type="subcellular location">
    <subcellularLocation>
        <location evidence="1 9">Bacterial flagellum basal body</location>
    </subcellularLocation>
    <subcellularLocation>
        <location evidence="2">Cell membrane</location>
        <topology evidence="2">Multi-pass membrane protein</topology>
    </subcellularLocation>
</comment>
<dbReference type="RefSeq" id="WP_176009476.1">
    <property type="nucleotide sequence ID" value="NZ_CP041372.2"/>
</dbReference>
<evidence type="ECO:0000259" key="13">
    <source>
        <dbReference type="Pfam" id="PF08345"/>
    </source>
</evidence>
<feature type="domain" description="Flagellar M-ring N-terminal" evidence="12">
    <location>
        <begin position="46"/>
        <end position="222"/>
    </location>
</feature>
<keyword evidence="14" id="KW-0969">Cilium</keyword>
<dbReference type="PANTHER" id="PTHR30046:SF0">
    <property type="entry name" value="FLAGELLAR M-RING PROTEIN"/>
    <property type="match status" value="1"/>
</dbReference>
<dbReference type="GO" id="GO:0003774">
    <property type="term" value="F:cytoskeletal motor activity"/>
    <property type="evidence" value="ECO:0007669"/>
    <property type="project" value="InterPro"/>
</dbReference>
<dbReference type="Pfam" id="PF08345">
    <property type="entry name" value="YscJ_FliF_C"/>
    <property type="match status" value="1"/>
</dbReference>
<dbReference type="Pfam" id="PF01514">
    <property type="entry name" value="YscJ_FliF"/>
    <property type="match status" value="1"/>
</dbReference>
<dbReference type="EMBL" id="CP041372">
    <property type="protein sequence ID" value="QKS71441.1"/>
    <property type="molecule type" value="Genomic_DNA"/>
</dbReference>
<evidence type="ECO:0000256" key="4">
    <source>
        <dbReference type="ARBA" id="ARBA00022475"/>
    </source>
</evidence>
<keyword evidence="4" id="KW-1003">Cell membrane</keyword>
<protein>
    <recommendedName>
        <fullName evidence="9">Flagellar M-ring protein</fullName>
    </recommendedName>
</protein>
<dbReference type="PIRSF" id="PIRSF004862">
    <property type="entry name" value="FliF"/>
    <property type="match status" value="1"/>
</dbReference>
<accession>A0A859FER6</accession>
<evidence type="ECO:0000256" key="8">
    <source>
        <dbReference type="ARBA" id="ARBA00023143"/>
    </source>
</evidence>
<sequence length="528" mass="58811">MNERLASFKTKTTEFWSSRTKNQKSLLAGSVALVIVLIAAFTWFGSQTNYVPLYTNMSMQETGEVKATLDARGVANEVSPDGTSISVPESAVDNLKVQLAAEGIPQTGRIDYSTFGNNMGFGTTDNEFQLLERAAIQTSIEDLIRNIDGVANAQVMITMPEESVWLADEPDQATASVLLNMQSGYSLDQQQTNALYHLVAQSVPSLPVENIVIMDQFSRYLELENQPSMDSSSLTAYEQQRTIQKDIEREIQRDLHQMLGTMVGQDKVLVSVSTDIDFTRENRVEELVEPVDEETNEGIAMSVERITETYSGEEVAEGGVPGTGEDDIPNFPGVLASGGDGDYERIEERINNEVNRISRDIVESPYQIRDIGIQVMVEPPDPEDPGTLPPERLADISTVVGQVVRTSINSEISGEWGEEELGERIFVSSQPFIGKIELEEPPSGIPFWYYIVGALALIIGLLIFLLVRKGRTVEEEVAMEEQREQFELPPLDDGADSEEKARRRQLEQLAREKPDQFSQLIRTWLSED</sequence>
<feature type="transmembrane region" description="Helical" evidence="11">
    <location>
        <begin position="447"/>
        <end position="467"/>
    </location>
</feature>
<evidence type="ECO:0000313" key="15">
    <source>
        <dbReference type="Proteomes" id="UP000318138"/>
    </source>
</evidence>
<dbReference type="NCBIfam" id="TIGR00206">
    <property type="entry name" value="fliF"/>
    <property type="match status" value="1"/>
</dbReference>
<feature type="transmembrane region" description="Helical" evidence="11">
    <location>
        <begin position="26"/>
        <end position="45"/>
    </location>
</feature>
<comment type="similarity">
    <text evidence="3 9">Belongs to the FliF family.</text>
</comment>
<evidence type="ECO:0000256" key="3">
    <source>
        <dbReference type="ARBA" id="ARBA00007971"/>
    </source>
</evidence>
<dbReference type="InterPro" id="IPR045851">
    <property type="entry name" value="AMP-bd_C_sf"/>
</dbReference>
<keyword evidence="6 11" id="KW-1133">Transmembrane helix</keyword>
<evidence type="ECO:0000256" key="9">
    <source>
        <dbReference type="PIRNR" id="PIRNR004862"/>
    </source>
</evidence>
<dbReference type="Proteomes" id="UP000318138">
    <property type="component" value="Chromosome"/>
</dbReference>
<evidence type="ECO:0000256" key="10">
    <source>
        <dbReference type="SAM" id="MobiDB-lite"/>
    </source>
</evidence>
<feature type="domain" description="Flagellar M-ring C-terminal" evidence="13">
    <location>
        <begin position="259"/>
        <end position="403"/>
    </location>
</feature>
<organism evidence="14 15">
    <name type="scientific">Paenalkalicoccus suaedae</name>
    <dbReference type="NCBI Taxonomy" id="2592382"/>
    <lineage>
        <taxon>Bacteria</taxon>
        <taxon>Bacillati</taxon>
        <taxon>Bacillota</taxon>
        <taxon>Bacilli</taxon>
        <taxon>Bacillales</taxon>
        <taxon>Bacillaceae</taxon>
        <taxon>Paenalkalicoccus</taxon>
    </lineage>
</organism>
<evidence type="ECO:0000256" key="2">
    <source>
        <dbReference type="ARBA" id="ARBA00004651"/>
    </source>
</evidence>
<keyword evidence="14" id="KW-0966">Cell projection</keyword>
<dbReference type="Gene3D" id="3.30.300.30">
    <property type="match status" value="1"/>
</dbReference>
<keyword evidence="8 9" id="KW-0975">Bacterial flagellum</keyword>
<feature type="region of interest" description="Disordered" evidence="10">
    <location>
        <begin position="483"/>
        <end position="503"/>
    </location>
</feature>
<gene>
    <name evidence="14" type="primary">fliF</name>
    <name evidence="14" type="ORF">FLK61_32590</name>
</gene>
<dbReference type="GO" id="GO:0071973">
    <property type="term" value="P:bacterial-type flagellum-dependent cell motility"/>
    <property type="evidence" value="ECO:0007669"/>
    <property type="project" value="InterPro"/>
</dbReference>
<dbReference type="KEGG" id="psua:FLK61_32590"/>
<dbReference type="InterPro" id="IPR043427">
    <property type="entry name" value="YscJ/FliF"/>
</dbReference>